<evidence type="ECO:0000259" key="1">
    <source>
        <dbReference type="SMART" id="SM00897"/>
    </source>
</evidence>
<dbReference type="AlphaFoldDB" id="A0A6M1SQK0"/>
<sequence length="386" mass="41816">MKAKTITDKSVEAIRSALEQEMANGYKPSLGVVFVPSGFDSSGIAKMLDEFDITVFGANTPDLFTDRGITNDEGTVLLMDLDPEYFRLEIKPIPTGDYESAVNVAQNIARLGSERFERPAFIVSVSQMDVPGEAIAEGFLSGAGEDVTLMGGISGGKPFWANHIVFNNHEQYQHGIICLIIDQDHVEVNGLAVSGWKPAGTLKTVTESEGNWVYTIDDEPALDVLLRFTGADVDLDDNDDLLRQIGNPHPLQVTPKEGNPVMKPPIQVKPETGAILCGGQIPEGSKIRFSLPPDFDIVETVIESAQSVKDQKLPKADALLIFSCIGRQMTLGPLVDDEINGLNDVWKVPMAGYFSLGEFGSVEGGTATFHGTTCSWVTLTEKQPTK</sequence>
<dbReference type="PANTHER" id="PTHR40252">
    <property type="entry name" value="BLR0328 PROTEIN"/>
    <property type="match status" value="1"/>
</dbReference>
<dbReference type="Pfam" id="PF08495">
    <property type="entry name" value="FIST"/>
    <property type="match status" value="1"/>
</dbReference>
<feature type="domain" description="FIST C-domain" evidence="2">
    <location>
        <begin position="221"/>
        <end position="362"/>
    </location>
</feature>
<dbReference type="InterPro" id="IPR013702">
    <property type="entry name" value="FIST_domain_N"/>
</dbReference>
<dbReference type="RefSeq" id="WP_165138071.1">
    <property type="nucleotide sequence ID" value="NZ_JAALLT010000001.1"/>
</dbReference>
<dbReference type="Proteomes" id="UP000473278">
    <property type="component" value="Unassembled WGS sequence"/>
</dbReference>
<reference evidence="3 4" key="1">
    <citation type="submission" date="2020-02" db="EMBL/GenBank/DDBJ databases">
        <title>Balneolaceae bacterium YR4-1, complete genome.</title>
        <authorList>
            <person name="Li Y."/>
            <person name="Wu S."/>
        </authorList>
    </citation>
    <scope>NUCLEOTIDE SEQUENCE [LARGE SCALE GENOMIC DNA]</scope>
    <source>
        <strain evidence="3 4">YR4-1</strain>
    </source>
</reference>
<accession>A0A6M1SQK0</accession>
<evidence type="ECO:0000259" key="2">
    <source>
        <dbReference type="SMART" id="SM01204"/>
    </source>
</evidence>
<keyword evidence="4" id="KW-1185">Reference proteome</keyword>
<feature type="domain" description="FIST" evidence="1">
    <location>
        <begin position="27"/>
        <end position="220"/>
    </location>
</feature>
<protein>
    <recommendedName>
        <fullName evidence="5">Histidine kinase</fullName>
    </recommendedName>
</protein>
<evidence type="ECO:0008006" key="5">
    <source>
        <dbReference type="Google" id="ProtNLM"/>
    </source>
</evidence>
<evidence type="ECO:0000313" key="4">
    <source>
        <dbReference type="Proteomes" id="UP000473278"/>
    </source>
</evidence>
<dbReference type="PANTHER" id="PTHR40252:SF2">
    <property type="entry name" value="BLR0328 PROTEIN"/>
    <property type="match status" value="1"/>
</dbReference>
<evidence type="ECO:0000313" key="3">
    <source>
        <dbReference type="EMBL" id="NGP75080.1"/>
    </source>
</evidence>
<name>A0A6M1SQK0_9BACT</name>
<dbReference type="SMART" id="SM01204">
    <property type="entry name" value="FIST_C"/>
    <property type="match status" value="1"/>
</dbReference>
<gene>
    <name evidence="3" type="ORF">G3570_00430</name>
</gene>
<comment type="caution">
    <text evidence="3">The sequence shown here is derived from an EMBL/GenBank/DDBJ whole genome shotgun (WGS) entry which is preliminary data.</text>
</comment>
<dbReference type="InterPro" id="IPR019494">
    <property type="entry name" value="FIST_C"/>
</dbReference>
<dbReference type="Pfam" id="PF10442">
    <property type="entry name" value="FIST_C"/>
    <property type="match status" value="1"/>
</dbReference>
<dbReference type="EMBL" id="JAALLT010000001">
    <property type="protein sequence ID" value="NGP75080.1"/>
    <property type="molecule type" value="Genomic_DNA"/>
</dbReference>
<dbReference type="SMART" id="SM00897">
    <property type="entry name" value="FIST"/>
    <property type="match status" value="1"/>
</dbReference>
<proteinExistence type="predicted"/>
<organism evidence="3 4">
    <name type="scientific">Halalkalibaculum roseum</name>
    <dbReference type="NCBI Taxonomy" id="2709311"/>
    <lineage>
        <taxon>Bacteria</taxon>
        <taxon>Pseudomonadati</taxon>
        <taxon>Balneolota</taxon>
        <taxon>Balneolia</taxon>
        <taxon>Balneolales</taxon>
        <taxon>Balneolaceae</taxon>
        <taxon>Halalkalibaculum</taxon>
    </lineage>
</organism>